<dbReference type="RefSeq" id="WP_091687764.1">
    <property type="nucleotide sequence ID" value="NZ_BAABFM010000046.1"/>
</dbReference>
<reference evidence="10 11" key="1">
    <citation type="submission" date="2016-10" db="EMBL/GenBank/DDBJ databases">
        <authorList>
            <person name="de Groot N.N."/>
        </authorList>
    </citation>
    <scope>NUCLEOTIDE SEQUENCE [LARGE SCALE GENOMIC DNA]</scope>
    <source>
        <strain evidence="10 11">DSM 1283</strain>
    </source>
</reference>
<sequence>METKTIAIVLFALTYLSLLVFPKIRAYIALVSAAIFVILGILPLNQVLETVDWNVILMIAGTMGVVTLFIESKMPSLLADFIIEKTPNVKWAIVSLALFAGFISAFVDNVATVLMVAPVALTIAKKLKISPVPSVIAIAISSNLQGAATLVGDTTSILLGGHADMNFLDFFFFRGKPGLFWIVEIGALVSTFVLLFLFRKEKQPVKTMERTVVTDYFPTVLLVGIVVLLIIASFIPMEYKPATINGLICVGLMLIGVIRKFIIEKDTKVFGDVLKEIDYTTILLLAGLFIVIGGIKEAGVIEDISELFIKASKDNVFVIFTLIVWASVIISAFIDNIPYVATMLPVTQGIAAALNIDPYILYFGLLIGATLGGNITPIGASANITGIGILRKEGYEVSAKQFMKISVPFTLAAVATGYILTWLIWK</sequence>
<dbReference type="InterPro" id="IPR000802">
    <property type="entry name" value="Arsenical_pump_ArsB"/>
</dbReference>
<evidence type="ECO:0000256" key="5">
    <source>
        <dbReference type="ARBA" id="ARBA00022692"/>
    </source>
</evidence>
<dbReference type="GO" id="GO:0005886">
    <property type="term" value="C:plasma membrane"/>
    <property type="evidence" value="ECO:0007669"/>
    <property type="project" value="UniProtKB-SubCell"/>
</dbReference>
<keyword evidence="5 8" id="KW-0812">Transmembrane</keyword>
<evidence type="ECO:0000256" key="1">
    <source>
        <dbReference type="ARBA" id="ARBA00004651"/>
    </source>
</evidence>
<dbReference type="OrthoDB" id="9765532at2"/>
<accession>A0A1I5HPN1</accession>
<comment type="similarity">
    <text evidence="2">Belongs to the CitM (TC 2.A.11) transporter family.</text>
</comment>
<protein>
    <submittedName>
        <fullName evidence="10">Na+/H+ antiporter NhaD</fullName>
    </submittedName>
</protein>
<feature type="transmembrane region" description="Helical" evidence="8">
    <location>
        <begin position="53"/>
        <end position="70"/>
    </location>
</feature>
<evidence type="ECO:0000256" key="2">
    <source>
        <dbReference type="ARBA" id="ARBA00009843"/>
    </source>
</evidence>
<feature type="transmembrane region" description="Helical" evidence="8">
    <location>
        <begin position="316"/>
        <end position="339"/>
    </location>
</feature>
<dbReference type="InterPro" id="IPR004680">
    <property type="entry name" value="Cit_transptr-like_dom"/>
</dbReference>
<keyword evidence="3" id="KW-0813">Transport</keyword>
<evidence type="ECO:0000256" key="8">
    <source>
        <dbReference type="SAM" id="Phobius"/>
    </source>
</evidence>
<dbReference type="PANTHER" id="PTHR43568:SF1">
    <property type="entry name" value="P PROTEIN"/>
    <property type="match status" value="1"/>
</dbReference>
<dbReference type="STRING" id="1527.SAMN04489757_13214"/>
<dbReference type="PRINTS" id="PR00758">
    <property type="entry name" value="ARSENICPUMP"/>
</dbReference>
<feature type="transmembrane region" description="Helical" evidence="8">
    <location>
        <begin position="179"/>
        <end position="197"/>
    </location>
</feature>
<evidence type="ECO:0000256" key="3">
    <source>
        <dbReference type="ARBA" id="ARBA00022448"/>
    </source>
</evidence>
<evidence type="ECO:0000313" key="11">
    <source>
        <dbReference type="Proteomes" id="UP000198806"/>
    </source>
</evidence>
<feature type="transmembrane region" description="Helical" evidence="8">
    <location>
        <begin position="405"/>
        <end position="425"/>
    </location>
</feature>
<evidence type="ECO:0000256" key="4">
    <source>
        <dbReference type="ARBA" id="ARBA00022475"/>
    </source>
</evidence>
<organism evidence="10 11">
    <name type="scientific">Anaerocolumna aminovalerica</name>
    <dbReference type="NCBI Taxonomy" id="1527"/>
    <lineage>
        <taxon>Bacteria</taxon>
        <taxon>Bacillati</taxon>
        <taxon>Bacillota</taxon>
        <taxon>Clostridia</taxon>
        <taxon>Lachnospirales</taxon>
        <taxon>Lachnospiraceae</taxon>
        <taxon>Anaerocolumna</taxon>
    </lineage>
</organism>
<feature type="transmembrane region" description="Helical" evidence="8">
    <location>
        <begin position="359"/>
        <end position="384"/>
    </location>
</feature>
<feature type="transmembrane region" description="Helical" evidence="8">
    <location>
        <begin position="6"/>
        <end position="21"/>
    </location>
</feature>
<dbReference type="GO" id="GO:0015105">
    <property type="term" value="F:arsenite transmembrane transporter activity"/>
    <property type="evidence" value="ECO:0007669"/>
    <property type="project" value="InterPro"/>
</dbReference>
<evidence type="ECO:0000256" key="7">
    <source>
        <dbReference type="ARBA" id="ARBA00023136"/>
    </source>
</evidence>
<evidence type="ECO:0000313" key="10">
    <source>
        <dbReference type="EMBL" id="SFO49876.1"/>
    </source>
</evidence>
<dbReference type="PANTHER" id="PTHR43568">
    <property type="entry name" value="P PROTEIN"/>
    <property type="match status" value="1"/>
</dbReference>
<feature type="domain" description="Citrate transporter-like" evidence="9">
    <location>
        <begin position="20"/>
        <end position="368"/>
    </location>
</feature>
<proteinExistence type="inferred from homology"/>
<evidence type="ECO:0000256" key="6">
    <source>
        <dbReference type="ARBA" id="ARBA00022989"/>
    </source>
</evidence>
<dbReference type="Proteomes" id="UP000198806">
    <property type="component" value="Unassembled WGS sequence"/>
</dbReference>
<feature type="transmembrane region" description="Helical" evidence="8">
    <location>
        <begin position="277"/>
        <end position="295"/>
    </location>
</feature>
<keyword evidence="11" id="KW-1185">Reference proteome</keyword>
<gene>
    <name evidence="10" type="ORF">SAMN04489757_13214</name>
</gene>
<feature type="transmembrane region" description="Helical" evidence="8">
    <location>
        <begin position="217"/>
        <end position="235"/>
    </location>
</feature>
<feature type="transmembrane region" description="Helical" evidence="8">
    <location>
        <begin position="28"/>
        <end position="47"/>
    </location>
</feature>
<keyword evidence="6 8" id="KW-1133">Transmembrane helix</keyword>
<feature type="transmembrane region" description="Helical" evidence="8">
    <location>
        <begin position="242"/>
        <end position="262"/>
    </location>
</feature>
<keyword evidence="7 8" id="KW-0472">Membrane</keyword>
<feature type="transmembrane region" description="Helical" evidence="8">
    <location>
        <begin position="91"/>
        <end position="124"/>
    </location>
</feature>
<dbReference type="EMBL" id="FOWD01000032">
    <property type="protein sequence ID" value="SFO49876.1"/>
    <property type="molecule type" value="Genomic_DNA"/>
</dbReference>
<feature type="transmembrane region" description="Helical" evidence="8">
    <location>
        <begin position="136"/>
        <end position="159"/>
    </location>
</feature>
<dbReference type="AlphaFoldDB" id="A0A1I5HPN1"/>
<comment type="subcellular location">
    <subcellularLocation>
        <location evidence="1">Cell membrane</location>
        <topology evidence="1">Multi-pass membrane protein</topology>
    </subcellularLocation>
</comment>
<dbReference type="InterPro" id="IPR051475">
    <property type="entry name" value="Diverse_Ion_Transporter"/>
</dbReference>
<keyword evidence="4" id="KW-1003">Cell membrane</keyword>
<name>A0A1I5HPN1_9FIRM</name>
<dbReference type="Pfam" id="PF03600">
    <property type="entry name" value="CitMHS"/>
    <property type="match status" value="1"/>
</dbReference>
<evidence type="ECO:0000259" key="9">
    <source>
        <dbReference type="Pfam" id="PF03600"/>
    </source>
</evidence>